<protein>
    <submittedName>
        <fullName evidence="2">Uncharacterized protein</fullName>
    </submittedName>
</protein>
<feature type="region of interest" description="Disordered" evidence="1">
    <location>
        <begin position="105"/>
        <end position="129"/>
    </location>
</feature>
<proteinExistence type="predicted"/>
<gene>
    <name evidence="2" type="ORF">H8L32_20485</name>
</gene>
<reference evidence="2 3" key="1">
    <citation type="submission" date="2020-08" db="EMBL/GenBank/DDBJ databases">
        <title>Novel species isolated from subtropical streams in China.</title>
        <authorList>
            <person name="Lu H."/>
        </authorList>
    </citation>
    <scope>NUCLEOTIDE SEQUENCE [LARGE SCALE GENOMIC DNA]</scope>
    <source>
        <strain evidence="2 3">CY18W</strain>
    </source>
</reference>
<accession>A0ABR6ZW20</accession>
<evidence type="ECO:0000313" key="3">
    <source>
        <dbReference type="Proteomes" id="UP000650424"/>
    </source>
</evidence>
<organism evidence="2 3">
    <name type="scientific">Undibacterium hunanense</name>
    <dbReference type="NCBI Taxonomy" id="2762292"/>
    <lineage>
        <taxon>Bacteria</taxon>
        <taxon>Pseudomonadati</taxon>
        <taxon>Pseudomonadota</taxon>
        <taxon>Betaproteobacteria</taxon>
        <taxon>Burkholderiales</taxon>
        <taxon>Oxalobacteraceae</taxon>
        <taxon>Undibacterium</taxon>
    </lineage>
</organism>
<sequence length="129" mass="13600">MQVVGVICSISTFNTATSSSAVGIPTDLSITGKYVKKISVSNSTASSVTVTATMDSIPELGTAGSDTVIYNGVCDIGQLLARFLLNGCPRLDKILGPPIERKIKKPIQSPLSSPRNFQAMKDLPNEKAD</sequence>
<evidence type="ECO:0000313" key="2">
    <source>
        <dbReference type="EMBL" id="MBC3919859.1"/>
    </source>
</evidence>
<name>A0ABR6ZW20_9BURK</name>
<dbReference type="RefSeq" id="WP_186949126.1">
    <property type="nucleotide sequence ID" value="NZ_JACOGF010000012.1"/>
</dbReference>
<dbReference type="EMBL" id="JACOGF010000012">
    <property type="protein sequence ID" value="MBC3919859.1"/>
    <property type="molecule type" value="Genomic_DNA"/>
</dbReference>
<keyword evidence="3" id="KW-1185">Reference proteome</keyword>
<evidence type="ECO:0000256" key="1">
    <source>
        <dbReference type="SAM" id="MobiDB-lite"/>
    </source>
</evidence>
<dbReference type="Proteomes" id="UP000650424">
    <property type="component" value="Unassembled WGS sequence"/>
</dbReference>
<comment type="caution">
    <text evidence="2">The sequence shown here is derived from an EMBL/GenBank/DDBJ whole genome shotgun (WGS) entry which is preliminary data.</text>
</comment>